<evidence type="ECO:0000259" key="6">
    <source>
        <dbReference type="PROSITE" id="PS50043"/>
    </source>
</evidence>
<dbReference type="PROSITE" id="PS50043">
    <property type="entry name" value="HTH_LUXR_2"/>
    <property type="match status" value="1"/>
</dbReference>
<dbReference type="EMBL" id="CP108318">
    <property type="protein sequence ID" value="WTW60972.1"/>
    <property type="molecule type" value="Genomic_DNA"/>
</dbReference>
<protein>
    <submittedName>
        <fullName evidence="8">Response regulator transcription factor</fullName>
    </submittedName>
</protein>
<keyword evidence="2" id="KW-0805">Transcription regulation</keyword>
<proteinExistence type="predicted"/>
<keyword evidence="1 5" id="KW-0597">Phosphoprotein</keyword>
<name>A0AAU2V0K3_9ACTN</name>
<accession>A0AAU2V0K3</accession>
<dbReference type="PANTHER" id="PTHR43214">
    <property type="entry name" value="TWO-COMPONENT RESPONSE REGULATOR"/>
    <property type="match status" value="1"/>
</dbReference>
<dbReference type="CDD" id="cd06170">
    <property type="entry name" value="LuxR_C_like"/>
    <property type="match status" value="1"/>
</dbReference>
<dbReference type="Pfam" id="PF00072">
    <property type="entry name" value="Response_reg"/>
    <property type="match status" value="1"/>
</dbReference>
<dbReference type="PROSITE" id="PS50110">
    <property type="entry name" value="RESPONSE_REGULATORY"/>
    <property type="match status" value="1"/>
</dbReference>
<keyword evidence="4" id="KW-0804">Transcription</keyword>
<dbReference type="InterPro" id="IPR039420">
    <property type="entry name" value="WalR-like"/>
</dbReference>
<dbReference type="InterPro" id="IPR011006">
    <property type="entry name" value="CheY-like_superfamily"/>
</dbReference>
<feature type="domain" description="Response regulatory" evidence="7">
    <location>
        <begin position="8"/>
        <end position="124"/>
    </location>
</feature>
<dbReference type="AlphaFoldDB" id="A0AAU2V0K3"/>
<gene>
    <name evidence="8" type="ORF">OG549_10085</name>
</gene>
<feature type="domain" description="HTH luxR-type" evidence="6">
    <location>
        <begin position="146"/>
        <end position="211"/>
    </location>
</feature>
<evidence type="ECO:0000313" key="8">
    <source>
        <dbReference type="EMBL" id="WTW60972.1"/>
    </source>
</evidence>
<evidence type="ECO:0000256" key="3">
    <source>
        <dbReference type="ARBA" id="ARBA00023125"/>
    </source>
</evidence>
<dbReference type="InterPro" id="IPR058245">
    <property type="entry name" value="NreC/VraR/RcsB-like_REC"/>
</dbReference>
<dbReference type="CDD" id="cd17535">
    <property type="entry name" value="REC_NarL-like"/>
    <property type="match status" value="1"/>
</dbReference>
<dbReference type="Pfam" id="PF00196">
    <property type="entry name" value="GerE"/>
    <property type="match status" value="1"/>
</dbReference>
<dbReference type="GO" id="GO:0003677">
    <property type="term" value="F:DNA binding"/>
    <property type="evidence" value="ECO:0007669"/>
    <property type="project" value="UniProtKB-KW"/>
</dbReference>
<feature type="modified residue" description="4-aspartylphosphate" evidence="5">
    <location>
        <position position="59"/>
    </location>
</feature>
<evidence type="ECO:0000256" key="1">
    <source>
        <dbReference type="ARBA" id="ARBA00022553"/>
    </source>
</evidence>
<organism evidence="8">
    <name type="scientific">Streptomyces sp. NBC_00003</name>
    <dbReference type="NCBI Taxonomy" id="2903608"/>
    <lineage>
        <taxon>Bacteria</taxon>
        <taxon>Bacillati</taxon>
        <taxon>Actinomycetota</taxon>
        <taxon>Actinomycetes</taxon>
        <taxon>Kitasatosporales</taxon>
        <taxon>Streptomycetaceae</taxon>
        <taxon>Streptomyces</taxon>
    </lineage>
</organism>
<dbReference type="PRINTS" id="PR00038">
    <property type="entry name" value="HTHLUXR"/>
</dbReference>
<dbReference type="PANTHER" id="PTHR43214:SF24">
    <property type="entry name" value="TRANSCRIPTIONAL REGULATORY PROTEIN NARL-RELATED"/>
    <property type="match status" value="1"/>
</dbReference>
<dbReference type="SUPFAM" id="SSF46894">
    <property type="entry name" value="C-terminal effector domain of the bipartite response regulators"/>
    <property type="match status" value="1"/>
</dbReference>
<dbReference type="SUPFAM" id="SSF52172">
    <property type="entry name" value="CheY-like"/>
    <property type="match status" value="1"/>
</dbReference>
<evidence type="ECO:0000256" key="5">
    <source>
        <dbReference type="PROSITE-ProRule" id="PRU00169"/>
    </source>
</evidence>
<dbReference type="GO" id="GO:0006355">
    <property type="term" value="P:regulation of DNA-templated transcription"/>
    <property type="evidence" value="ECO:0007669"/>
    <property type="project" value="InterPro"/>
</dbReference>
<dbReference type="InterPro" id="IPR001789">
    <property type="entry name" value="Sig_transdc_resp-reg_receiver"/>
</dbReference>
<dbReference type="SMART" id="SM00421">
    <property type="entry name" value="HTH_LUXR"/>
    <property type="match status" value="1"/>
</dbReference>
<dbReference type="GO" id="GO:0000160">
    <property type="term" value="P:phosphorelay signal transduction system"/>
    <property type="evidence" value="ECO:0007669"/>
    <property type="project" value="InterPro"/>
</dbReference>
<dbReference type="SMART" id="SM00448">
    <property type="entry name" value="REC"/>
    <property type="match status" value="1"/>
</dbReference>
<dbReference type="InterPro" id="IPR016032">
    <property type="entry name" value="Sig_transdc_resp-reg_C-effctor"/>
</dbReference>
<evidence type="ECO:0000259" key="7">
    <source>
        <dbReference type="PROSITE" id="PS50110"/>
    </source>
</evidence>
<sequence length="213" mass="21992">MPGDRDIRVLSADDHSLLRSALCELLDLAPGVTVVGQADDGPSAVALAAALRPDLVLLDVEMPGPGPHATLSKLLRAVPGVRVVMLTMHSDRKLVESLLAAGAAGFVHKGVDQDALVTAMRGVMAGGTVTYVQGAGAGPAPAVFAEEPAGSLLTAREREVLECVAKAMSNRQIGRRLAITEGTVKRHLRNIFGKVGATSRLDAVNKGLGRGPG</sequence>
<dbReference type="Gene3D" id="3.40.50.2300">
    <property type="match status" value="1"/>
</dbReference>
<reference evidence="8" key="1">
    <citation type="submission" date="2022-10" db="EMBL/GenBank/DDBJ databases">
        <title>The complete genomes of actinobacterial strains from the NBC collection.</title>
        <authorList>
            <person name="Joergensen T.S."/>
            <person name="Alvarez Arevalo M."/>
            <person name="Sterndorff E.B."/>
            <person name="Faurdal D."/>
            <person name="Vuksanovic O."/>
            <person name="Mourched A.-S."/>
            <person name="Charusanti P."/>
            <person name="Shaw S."/>
            <person name="Blin K."/>
            <person name="Weber T."/>
        </authorList>
    </citation>
    <scope>NUCLEOTIDE SEQUENCE</scope>
    <source>
        <strain evidence="8">NBC_00003</strain>
    </source>
</reference>
<dbReference type="InterPro" id="IPR000792">
    <property type="entry name" value="Tscrpt_reg_LuxR_C"/>
</dbReference>
<keyword evidence="3" id="KW-0238">DNA-binding</keyword>
<evidence type="ECO:0000256" key="2">
    <source>
        <dbReference type="ARBA" id="ARBA00023015"/>
    </source>
</evidence>
<evidence type="ECO:0000256" key="4">
    <source>
        <dbReference type="ARBA" id="ARBA00023163"/>
    </source>
</evidence>